<keyword evidence="6 11" id="KW-0865">Zymogen</keyword>
<dbReference type="Pfam" id="PF01019">
    <property type="entry name" value="G_glu_transpept"/>
    <property type="match status" value="1"/>
</dbReference>
<evidence type="ECO:0000256" key="4">
    <source>
        <dbReference type="ARBA" id="ARBA00022679"/>
    </source>
</evidence>
<feature type="region of interest" description="Disordered" evidence="12">
    <location>
        <begin position="610"/>
        <end position="643"/>
    </location>
</feature>
<comment type="PTM">
    <text evidence="11">Cleaved by autocatalysis into a large and a small subunit.</text>
</comment>
<dbReference type="Gene3D" id="1.10.246.130">
    <property type="match status" value="1"/>
</dbReference>
<evidence type="ECO:0000313" key="14">
    <source>
        <dbReference type="EMBL" id="AUX27062.1"/>
    </source>
</evidence>
<evidence type="ECO:0000256" key="10">
    <source>
        <dbReference type="PIRSR" id="PIRSR600101-2"/>
    </source>
</evidence>
<comment type="catalytic activity">
    <reaction evidence="2 11">
        <text>glutathione + H2O = L-cysteinylglycine + L-glutamate</text>
        <dbReference type="Rhea" id="RHEA:28807"/>
        <dbReference type="ChEBI" id="CHEBI:15377"/>
        <dbReference type="ChEBI" id="CHEBI:29985"/>
        <dbReference type="ChEBI" id="CHEBI:57925"/>
        <dbReference type="ChEBI" id="CHEBI:61694"/>
        <dbReference type="EC" id="3.4.19.13"/>
    </reaction>
</comment>
<dbReference type="InterPro" id="IPR029055">
    <property type="entry name" value="Ntn_hydrolases_N"/>
</dbReference>
<feature type="binding site" evidence="10">
    <location>
        <position position="166"/>
    </location>
    <ligand>
        <name>L-glutamate</name>
        <dbReference type="ChEBI" id="CHEBI:29985"/>
    </ligand>
</feature>
<keyword evidence="5 11" id="KW-0378">Hydrolase</keyword>
<feature type="active site" description="Nucleophile" evidence="9">
    <location>
        <position position="442"/>
    </location>
</feature>
<dbReference type="Proteomes" id="UP000295781">
    <property type="component" value="Chromosome"/>
</dbReference>
<dbReference type="EC" id="2.3.2.2" evidence="11"/>
<protein>
    <recommendedName>
        <fullName evidence="11">Glutathione hydrolase proenzyme</fullName>
        <ecNumber evidence="11">2.3.2.2</ecNumber>
        <ecNumber evidence="11">3.4.19.13</ecNumber>
    </recommendedName>
    <component>
        <recommendedName>
            <fullName evidence="11">Glutathione hydrolase large chain</fullName>
        </recommendedName>
    </component>
    <component>
        <recommendedName>
            <fullName evidence="11">Glutathione hydrolase small chain</fullName>
        </recommendedName>
    </component>
</protein>
<sequence>MTLSPLWRSRWGLALALLAGCAGCEVRPPPAPVAAAPARAAATPPAATAPASAAAATAPASAAAATAPASAAAAPPPDPPPPDPPIALASGGARAVRGDAGLVTSVEAHATRVGADVLRGGGNAIDAAVAVAFALAVTHPSAGNIGGGGFMMVRLASGETHAIDFRETAPASVTTESIMAMVRAGAYGYASAGVPGTVAGLALANERFGTRPLAELIAPAIRLSRKGHRLGARQALTLRWAWPRLSADRAARAIWARGKAPRAQGDLVRQLDLARTLETLAAEGPRAFYEGSIARKIASAMRAHGGHITERDLGAYRAKLRAPLRFSYRGFTVDTMPPPSMGGVALAEIMLTLERVKAFEAPADSGLSLHLFVEAAKRAYVDRRLVGADPDFAPPGTARLLERFLDGSQLMSRRPPIDPERATPAADLAPPLLAAAPESPETTHFSVIDAQGNAVSCTTTQSASFGAKIVIPGTGMVLGNALAAFSETGINAVAPGKRMASSMSPTLVSRGGKVALLLGSPGGDTIPNTVAQVLRNLVDHGMTIDEAVRRARIHHQGLPDRVRVERRTPPPKAALDDLARRGHVVALDPMPIGDANNILVDEDGVAWGYADTREGGTAEGVGAPGEQPGDPAQADAPKAASAR</sequence>
<evidence type="ECO:0000256" key="12">
    <source>
        <dbReference type="SAM" id="MobiDB-lite"/>
    </source>
</evidence>
<feature type="region of interest" description="Disordered" evidence="12">
    <location>
        <begin position="67"/>
        <end position="90"/>
    </location>
</feature>
<keyword evidence="7 11" id="KW-0012">Acyltransferase</keyword>
<comment type="pathway">
    <text evidence="11">Sulfur metabolism; glutathione metabolism.</text>
</comment>
<keyword evidence="4 11" id="KW-0808">Transferase</keyword>
<dbReference type="NCBIfam" id="TIGR00066">
    <property type="entry name" value="g_glut_trans"/>
    <property type="match status" value="1"/>
</dbReference>
<feature type="compositionally biased region" description="Pro residues" evidence="12">
    <location>
        <begin position="74"/>
        <end position="85"/>
    </location>
</feature>
<evidence type="ECO:0000256" key="1">
    <source>
        <dbReference type="ARBA" id="ARBA00001049"/>
    </source>
</evidence>
<evidence type="ECO:0000256" key="5">
    <source>
        <dbReference type="ARBA" id="ARBA00022801"/>
    </source>
</evidence>
<dbReference type="PRINTS" id="PR01210">
    <property type="entry name" value="GGTRANSPTASE"/>
</dbReference>
<accession>A0A4V0NER2</accession>
<keyword evidence="11" id="KW-0317">Glutathione biosynthesis</keyword>
<evidence type="ECO:0000313" key="15">
    <source>
        <dbReference type="Proteomes" id="UP000295781"/>
    </source>
</evidence>
<proteinExistence type="inferred from homology"/>
<dbReference type="UniPathway" id="UPA00204"/>
<evidence type="ECO:0000256" key="6">
    <source>
        <dbReference type="ARBA" id="ARBA00023145"/>
    </source>
</evidence>
<dbReference type="RefSeq" id="WP_129355090.1">
    <property type="nucleotide sequence ID" value="NZ_CP012670.1"/>
</dbReference>
<evidence type="ECO:0000256" key="7">
    <source>
        <dbReference type="ARBA" id="ARBA00023315"/>
    </source>
</evidence>
<dbReference type="InterPro" id="IPR000101">
    <property type="entry name" value="GGT_peptidase"/>
</dbReference>
<comment type="similarity">
    <text evidence="3 11">Belongs to the gamma-glutamyltransferase family.</text>
</comment>
<organism evidence="14 15">
    <name type="scientific">Sorangium cellulosum</name>
    <name type="common">Polyangium cellulosum</name>
    <dbReference type="NCBI Taxonomy" id="56"/>
    <lineage>
        <taxon>Bacteria</taxon>
        <taxon>Pseudomonadati</taxon>
        <taxon>Myxococcota</taxon>
        <taxon>Polyangia</taxon>
        <taxon>Polyangiales</taxon>
        <taxon>Polyangiaceae</taxon>
        <taxon>Sorangium</taxon>
    </lineage>
</organism>
<feature type="compositionally biased region" description="Low complexity" evidence="12">
    <location>
        <begin position="627"/>
        <end position="643"/>
    </location>
</feature>
<reference evidence="14 15" key="1">
    <citation type="submission" date="2015-09" db="EMBL/GenBank/DDBJ databases">
        <title>Sorangium comparison.</title>
        <authorList>
            <person name="Zaburannyi N."/>
            <person name="Bunk B."/>
            <person name="Overmann J."/>
            <person name="Mueller R."/>
        </authorList>
    </citation>
    <scope>NUCLEOTIDE SEQUENCE [LARGE SCALE GENOMIC DNA]</scope>
    <source>
        <strain evidence="14 15">So ceGT47</strain>
    </source>
</reference>
<feature type="binding site" evidence="10">
    <location>
        <begin position="501"/>
        <end position="502"/>
    </location>
    <ligand>
        <name>L-glutamate</name>
        <dbReference type="ChEBI" id="CHEBI:29985"/>
    </ligand>
</feature>
<comment type="subunit">
    <text evidence="11">This enzyme consists of two polypeptide chains, which are synthesized in precursor form from a single polypeptide.</text>
</comment>
<dbReference type="InterPro" id="IPR043138">
    <property type="entry name" value="GGT_lsub"/>
</dbReference>
<feature type="chain" id="PRO_5020454513" description="Glutathione hydrolase proenzyme" evidence="13">
    <location>
        <begin position="25"/>
        <end position="643"/>
    </location>
</feature>
<evidence type="ECO:0000256" key="13">
    <source>
        <dbReference type="SAM" id="SignalP"/>
    </source>
</evidence>
<gene>
    <name evidence="14" type="ORF">SOCEGT47_076410</name>
</gene>
<dbReference type="GO" id="GO:0006750">
    <property type="term" value="P:glutathione biosynthetic process"/>
    <property type="evidence" value="ECO:0007669"/>
    <property type="project" value="UniProtKB-KW"/>
</dbReference>
<dbReference type="EMBL" id="CP012670">
    <property type="protein sequence ID" value="AUX27062.1"/>
    <property type="molecule type" value="Genomic_DNA"/>
</dbReference>
<dbReference type="PANTHER" id="PTHR43199">
    <property type="entry name" value="GLUTATHIONE HYDROLASE"/>
    <property type="match status" value="1"/>
</dbReference>
<dbReference type="Gene3D" id="3.60.20.40">
    <property type="match status" value="1"/>
</dbReference>
<dbReference type="GO" id="GO:0103068">
    <property type="term" value="F:leukotriene C4 gamma-glutamyl transferase activity"/>
    <property type="evidence" value="ECO:0007669"/>
    <property type="project" value="UniProtKB-EC"/>
</dbReference>
<dbReference type="EC" id="3.4.19.13" evidence="11"/>
<evidence type="ECO:0000256" key="11">
    <source>
        <dbReference type="RuleBase" id="RU368036"/>
    </source>
</evidence>
<evidence type="ECO:0000256" key="2">
    <source>
        <dbReference type="ARBA" id="ARBA00001089"/>
    </source>
</evidence>
<dbReference type="AlphaFoldDB" id="A0A4V0NER2"/>
<comment type="catalytic activity">
    <reaction evidence="8 11">
        <text>an N-terminal (5-L-glutamyl)-[peptide] + an alpha-amino acid = 5-L-glutamyl amino acid + an N-terminal L-alpha-aminoacyl-[peptide]</text>
        <dbReference type="Rhea" id="RHEA:23904"/>
        <dbReference type="Rhea" id="RHEA-COMP:9780"/>
        <dbReference type="Rhea" id="RHEA-COMP:9795"/>
        <dbReference type="ChEBI" id="CHEBI:77644"/>
        <dbReference type="ChEBI" id="CHEBI:78597"/>
        <dbReference type="ChEBI" id="CHEBI:78599"/>
        <dbReference type="ChEBI" id="CHEBI:78608"/>
        <dbReference type="EC" id="2.3.2.2"/>
    </reaction>
</comment>
<feature type="binding site" evidence="10">
    <location>
        <position position="523"/>
    </location>
    <ligand>
        <name>L-glutamate</name>
        <dbReference type="ChEBI" id="CHEBI:29985"/>
    </ligand>
</feature>
<dbReference type="InterPro" id="IPR043137">
    <property type="entry name" value="GGT_ssub_C"/>
</dbReference>
<comment type="catalytic activity">
    <reaction evidence="1 11">
        <text>an S-substituted glutathione + H2O = an S-substituted L-cysteinylglycine + L-glutamate</text>
        <dbReference type="Rhea" id="RHEA:59468"/>
        <dbReference type="ChEBI" id="CHEBI:15377"/>
        <dbReference type="ChEBI" id="CHEBI:29985"/>
        <dbReference type="ChEBI" id="CHEBI:90779"/>
        <dbReference type="ChEBI" id="CHEBI:143103"/>
        <dbReference type="EC" id="3.4.19.13"/>
    </reaction>
</comment>
<dbReference type="SUPFAM" id="SSF56235">
    <property type="entry name" value="N-terminal nucleophile aminohydrolases (Ntn hydrolases)"/>
    <property type="match status" value="1"/>
</dbReference>
<feature type="signal peptide" evidence="13">
    <location>
        <begin position="1"/>
        <end position="24"/>
    </location>
</feature>
<dbReference type="GO" id="GO:0006751">
    <property type="term" value="P:glutathione catabolic process"/>
    <property type="evidence" value="ECO:0007669"/>
    <property type="project" value="UniProtKB-UniRule"/>
</dbReference>
<name>A0A4V0NER2_SORCE</name>
<keyword evidence="13" id="KW-0732">Signal</keyword>
<dbReference type="PANTHER" id="PTHR43199:SF1">
    <property type="entry name" value="GLUTATHIONE HYDROLASE PROENZYME"/>
    <property type="match status" value="1"/>
</dbReference>
<dbReference type="OrthoDB" id="5297205at2"/>
<evidence type="ECO:0000256" key="9">
    <source>
        <dbReference type="PIRSR" id="PIRSR600101-1"/>
    </source>
</evidence>
<evidence type="ECO:0000256" key="8">
    <source>
        <dbReference type="ARBA" id="ARBA00047417"/>
    </source>
</evidence>
<dbReference type="InterPro" id="IPR051792">
    <property type="entry name" value="GGT_bact"/>
</dbReference>
<dbReference type="GO" id="GO:0036374">
    <property type="term" value="F:glutathione hydrolase activity"/>
    <property type="evidence" value="ECO:0007669"/>
    <property type="project" value="UniProtKB-UniRule"/>
</dbReference>
<evidence type="ECO:0000256" key="3">
    <source>
        <dbReference type="ARBA" id="ARBA00009381"/>
    </source>
</evidence>